<feature type="compositionally biased region" description="Pro residues" evidence="1">
    <location>
        <begin position="421"/>
        <end position="430"/>
    </location>
</feature>
<comment type="caution">
    <text evidence="4">The sequence shown here is derived from an EMBL/GenBank/DDBJ whole genome shotgun (WGS) entry which is preliminary data.</text>
</comment>
<feature type="compositionally biased region" description="Low complexity" evidence="1">
    <location>
        <begin position="196"/>
        <end position="221"/>
    </location>
</feature>
<evidence type="ECO:0000259" key="3">
    <source>
        <dbReference type="Pfam" id="PF07007"/>
    </source>
</evidence>
<feature type="compositionally biased region" description="Low complexity" evidence="1">
    <location>
        <begin position="378"/>
        <end position="402"/>
    </location>
</feature>
<dbReference type="InterPro" id="IPR009739">
    <property type="entry name" value="LprI-like_N"/>
</dbReference>
<keyword evidence="2" id="KW-0732">Signal</keyword>
<accession>A0ABV6IM24</accession>
<dbReference type="Proteomes" id="UP001589789">
    <property type="component" value="Unassembled WGS sequence"/>
</dbReference>
<dbReference type="EMBL" id="JBHLVZ010000002">
    <property type="protein sequence ID" value="MFC0384653.1"/>
    <property type="molecule type" value="Genomic_DNA"/>
</dbReference>
<name>A0ABV6IM24_9PROT</name>
<feature type="compositionally biased region" description="Low complexity" evidence="1">
    <location>
        <begin position="431"/>
        <end position="476"/>
    </location>
</feature>
<feature type="compositionally biased region" description="Low complexity" evidence="1">
    <location>
        <begin position="26"/>
        <end position="36"/>
    </location>
</feature>
<organism evidence="4 5">
    <name type="scientific">Muricoccus vinaceus</name>
    <dbReference type="NCBI Taxonomy" id="424704"/>
    <lineage>
        <taxon>Bacteria</taxon>
        <taxon>Pseudomonadati</taxon>
        <taxon>Pseudomonadota</taxon>
        <taxon>Alphaproteobacteria</taxon>
        <taxon>Acetobacterales</taxon>
        <taxon>Roseomonadaceae</taxon>
        <taxon>Muricoccus</taxon>
    </lineage>
</organism>
<feature type="signal peptide" evidence="2">
    <location>
        <begin position="1"/>
        <end position="28"/>
    </location>
</feature>
<sequence length="483" mass="48963">MSTRPSRPFLAAALAALAVLALPPGAAAQSPPAGAATNCEPPARLSPTGAATCADPAARLADRRRAQAYAALRDQLAPAQRPGLEENARAFETFLAATCATPVPDADCLARFHAAKREDLRRWLTPPAREEADRDPAEAAALERRLAGRGLPNDPAPRREAIAALQREAGLPPSGFLDAATAALIQSAEPPPRPASPEQAATPEAAPEAAPEPAQGTAEATGPGEPLPAGAFWSSFIPTRLGEHFAITGCAEPTASWSGRGLWVGGRPVPGETSYEIFGQEDPAGDRVFLVPPGGRPRILRLLPDGTIRLEGVVPRALAERGLAPGAILRPCGPDPRGATLPAAAAEAAALPPGPPPASEPPAAAGQAGTAELSMDATSTGQTSTGQTSTGQTSTGQTSTGQANAGEPSSQPDTHPAAFLPVPPPPPSEPGAPRASAPSSGRAATRAAAPAARRGARAAQGRAAAPKSRPSSRPAPRSQPPRR</sequence>
<gene>
    <name evidence="4" type="ORF">ACFFIC_03700</name>
</gene>
<feature type="domain" description="Lysozyme inhibitor LprI-like N-terminal" evidence="3">
    <location>
        <begin position="50"/>
        <end position="119"/>
    </location>
</feature>
<evidence type="ECO:0000256" key="2">
    <source>
        <dbReference type="SAM" id="SignalP"/>
    </source>
</evidence>
<dbReference type="InterPro" id="IPR006311">
    <property type="entry name" value="TAT_signal"/>
</dbReference>
<protein>
    <submittedName>
        <fullName evidence="4">Peptidoglycan-binding domain-containing protein</fullName>
    </submittedName>
</protein>
<evidence type="ECO:0000313" key="4">
    <source>
        <dbReference type="EMBL" id="MFC0384653.1"/>
    </source>
</evidence>
<proteinExistence type="predicted"/>
<feature type="compositionally biased region" description="Low complexity" evidence="1">
    <location>
        <begin position="336"/>
        <end position="351"/>
    </location>
</feature>
<dbReference type="Pfam" id="PF07007">
    <property type="entry name" value="LprI"/>
    <property type="match status" value="1"/>
</dbReference>
<dbReference type="RefSeq" id="WP_377048725.1">
    <property type="nucleotide sequence ID" value="NZ_JBHLVZ010000002.1"/>
</dbReference>
<evidence type="ECO:0000313" key="5">
    <source>
        <dbReference type="Proteomes" id="UP001589789"/>
    </source>
</evidence>
<reference evidence="4 5" key="1">
    <citation type="submission" date="2024-09" db="EMBL/GenBank/DDBJ databases">
        <authorList>
            <person name="Sun Q."/>
            <person name="Mori K."/>
        </authorList>
    </citation>
    <scope>NUCLEOTIDE SEQUENCE [LARGE SCALE GENOMIC DNA]</scope>
    <source>
        <strain evidence="4 5">CCM 7468</strain>
    </source>
</reference>
<feature type="region of interest" description="Disordered" evidence="1">
    <location>
        <begin position="334"/>
        <end position="483"/>
    </location>
</feature>
<feature type="region of interest" description="Disordered" evidence="1">
    <location>
        <begin position="26"/>
        <end position="50"/>
    </location>
</feature>
<feature type="region of interest" description="Disordered" evidence="1">
    <location>
        <begin position="188"/>
        <end position="231"/>
    </location>
</feature>
<feature type="chain" id="PRO_5046358637" evidence="2">
    <location>
        <begin position="29"/>
        <end position="483"/>
    </location>
</feature>
<dbReference type="PROSITE" id="PS51318">
    <property type="entry name" value="TAT"/>
    <property type="match status" value="1"/>
</dbReference>
<evidence type="ECO:0000256" key="1">
    <source>
        <dbReference type="SAM" id="MobiDB-lite"/>
    </source>
</evidence>
<keyword evidence="5" id="KW-1185">Reference proteome</keyword>